<comment type="similarity">
    <text evidence="1">Belongs to the IUNH family.</text>
</comment>
<gene>
    <name evidence="4" type="ORF">TKK_003337</name>
</gene>
<keyword evidence="5" id="KW-1185">Reference proteome</keyword>
<dbReference type="PANTHER" id="PTHR46190">
    <property type="entry name" value="SI:CH211-201H21.5-RELATED"/>
    <property type="match status" value="1"/>
</dbReference>
<name>A0ABD2XGZ4_9HYME</name>
<dbReference type="GO" id="GO:0016799">
    <property type="term" value="F:hydrolase activity, hydrolyzing N-glycosyl compounds"/>
    <property type="evidence" value="ECO:0007669"/>
    <property type="project" value="UniProtKB-ARBA"/>
</dbReference>
<dbReference type="AlphaFoldDB" id="A0ABD2XGZ4"/>
<dbReference type="PROSITE" id="PS51257">
    <property type="entry name" value="PROKAR_LIPOPROTEIN"/>
    <property type="match status" value="1"/>
</dbReference>
<evidence type="ECO:0000313" key="5">
    <source>
        <dbReference type="Proteomes" id="UP001627154"/>
    </source>
</evidence>
<reference evidence="4 5" key="1">
    <citation type="journal article" date="2024" name="bioRxiv">
        <title>A reference genome for Trichogramma kaykai: A tiny desert-dwelling parasitoid wasp with competing sex-ratio distorters.</title>
        <authorList>
            <person name="Culotta J."/>
            <person name="Lindsey A.R."/>
        </authorList>
    </citation>
    <scope>NUCLEOTIDE SEQUENCE [LARGE SCALE GENOMIC DNA]</scope>
    <source>
        <strain evidence="4 5">KSX58</strain>
    </source>
</reference>
<evidence type="ECO:0000259" key="3">
    <source>
        <dbReference type="Pfam" id="PF01156"/>
    </source>
</evidence>
<proteinExistence type="inferred from homology"/>
<evidence type="ECO:0000313" key="4">
    <source>
        <dbReference type="EMBL" id="KAL3403931.1"/>
    </source>
</evidence>
<accession>A0ABD2XGZ4</accession>
<keyword evidence="2" id="KW-0732">Signal</keyword>
<protein>
    <recommendedName>
        <fullName evidence="3">Inosine/uridine-preferring nucleoside hydrolase domain-containing protein</fullName>
    </recommendedName>
</protein>
<dbReference type="InterPro" id="IPR052775">
    <property type="entry name" value="IUN_hydrolase"/>
</dbReference>
<feature type="chain" id="PRO_5044829149" description="Inosine/uridine-preferring nucleoside hydrolase domain-containing protein" evidence="2">
    <location>
        <begin position="23"/>
        <end position="328"/>
    </location>
</feature>
<dbReference type="InterPro" id="IPR036452">
    <property type="entry name" value="Ribo_hydro-like"/>
</dbReference>
<sequence length="328" mass="36862">MAHSRKLITFVFLVCSCEFLYASNLNDSKEVPKVIIDTDAGGDDAMALLLAIKTKKIDIVAITCTYGNTDLKNVELNVLKTLTIANRTDIPVYAGAQGPLLKNYTASDYFGKDGFGDFEFKHEIKITVDRSKHASLVMIDLARRNPGVINVVTLGPLTNVALAISMDPNFVKNIKKFYTMGATLNDFEPEPEFNFQLDPESDHIFLSSLEDQKCLISPWDMNNTISKEWRIGTLGNLSSKEMQFLNKVEDYELNHAKVWFPADSIAISTLIWPELVTLKNEIHLTAITCSSREGKVKFDDNSTNKNVEIVSKFDIEKFKSLLVRNFES</sequence>
<comment type="caution">
    <text evidence="4">The sequence shown here is derived from an EMBL/GenBank/DDBJ whole genome shotgun (WGS) entry which is preliminary data.</text>
</comment>
<dbReference type="SUPFAM" id="SSF53590">
    <property type="entry name" value="Nucleoside hydrolase"/>
    <property type="match status" value="1"/>
</dbReference>
<dbReference type="InterPro" id="IPR001910">
    <property type="entry name" value="Inosine/uridine_hydrolase_dom"/>
</dbReference>
<feature type="domain" description="Inosine/uridine-preferring nucleoside hydrolase" evidence="3">
    <location>
        <begin position="34"/>
        <end position="319"/>
    </location>
</feature>
<dbReference type="Proteomes" id="UP001627154">
    <property type="component" value="Unassembled WGS sequence"/>
</dbReference>
<dbReference type="Pfam" id="PF01156">
    <property type="entry name" value="IU_nuc_hydro"/>
    <property type="match status" value="1"/>
</dbReference>
<dbReference type="Gene3D" id="3.90.245.10">
    <property type="entry name" value="Ribonucleoside hydrolase-like"/>
    <property type="match status" value="1"/>
</dbReference>
<organism evidence="4 5">
    <name type="scientific">Trichogramma kaykai</name>
    <dbReference type="NCBI Taxonomy" id="54128"/>
    <lineage>
        <taxon>Eukaryota</taxon>
        <taxon>Metazoa</taxon>
        <taxon>Ecdysozoa</taxon>
        <taxon>Arthropoda</taxon>
        <taxon>Hexapoda</taxon>
        <taxon>Insecta</taxon>
        <taxon>Pterygota</taxon>
        <taxon>Neoptera</taxon>
        <taxon>Endopterygota</taxon>
        <taxon>Hymenoptera</taxon>
        <taxon>Apocrita</taxon>
        <taxon>Proctotrupomorpha</taxon>
        <taxon>Chalcidoidea</taxon>
        <taxon>Trichogrammatidae</taxon>
        <taxon>Trichogramma</taxon>
    </lineage>
</organism>
<dbReference type="PANTHER" id="PTHR46190:SF1">
    <property type="entry name" value="SI:CH211-201H21.5"/>
    <property type="match status" value="1"/>
</dbReference>
<feature type="signal peptide" evidence="2">
    <location>
        <begin position="1"/>
        <end position="22"/>
    </location>
</feature>
<evidence type="ECO:0000256" key="2">
    <source>
        <dbReference type="SAM" id="SignalP"/>
    </source>
</evidence>
<dbReference type="EMBL" id="JBJJXI010000027">
    <property type="protein sequence ID" value="KAL3403931.1"/>
    <property type="molecule type" value="Genomic_DNA"/>
</dbReference>
<evidence type="ECO:0000256" key="1">
    <source>
        <dbReference type="ARBA" id="ARBA00009176"/>
    </source>
</evidence>